<reference evidence="1" key="1">
    <citation type="submission" date="2019-08" db="EMBL/GenBank/DDBJ databases">
        <authorList>
            <person name="Kucharzyk K."/>
            <person name="Murdoch R.W."/>
            <person name="Higgins S."/>
            <person name="Loffler F."/>
        </authorList>
    </citation>
    <scope>NUCLEOTIDE SEQUENCE</scope>
</reference>
<comment type="caution">
    <text evidence="1">The sequence shown here is derived from an EMBL/GenBank/DDBJ whole genome shotgun (WGS) entry which is preliminary data.</text>
</comment>
<dbReference type="AlphaFoldDB" id="A0A645HH97"/>
<protein>
    <submittedName>
        <fullName evidence="1">Uncharacterized protein</fullName>
    </submittedName>
</protein>
<organism evidence="1">
    <name type="scientific">bioreactor metagenome</name>
    <dbReference type="NCBI Taxonomy" id="1076179"/>
    <lineage>
        <taxon>unclassified sequences</taxon>
        <taxon>metagenomes</taxon>
        <taxon>ecological metagenomes</taxon>
    </lineage>
</organism>
<accession>A0A645HH97</accession>
<name>A0A645HH97_9ZZZZ</name>
<sequence>MQALVALERERVGPVKLILTREARTDVAIPRYRRIHNGLRNHGLRNKAFREAAEPAAVSRATVRDLGRRRQWGHGLHTVQRPLDELELVGTRLTNTLHTKQGNL</sequence>
<dbReference type="EMBL" id="VSSQ01092899">
    <property type="protein sequence ID" value="MPN37956.1"/>
    <property type="molecule type" value="Genomic_DNA"/>
</dbReference>
<gene>
    <name evidence="1" type="ORF">SDC9_185477</name>
</gene>
<proteinExistence type="predicted"/>
<evidence type="ECO:0000313" key="1">
    <source>
        <dbReference type="EMBL" id="MPN37956.1"/>
    </source>
</evidence>